<keyword evidence="2" id="KW-1185">Reference proteome</keyword>
<organism evidence="1 2">
    <name type="scientific">Bacteroides coprosuis DSM 18011</name>
    <dbReference type="NCBI Taxonomy" id="679937"/>
    <lineage>
        <taxon>Bacteria</taxon>
        <taxon>Pseudomonadati</taxon>
        <taxon>Bacteroidota</taxon>
        <taxon>Bacteroidia</taxon>
        <taxon>Bacteroidales</taxon>
        <taxon>Bacteroidaceae</taxon>
        <taxon>Bacteroides</taxon>
    </lineage>
</organism>
<reference evidence="1 2" key="1">
    <citation type="journal article" date="2011" name="Stand. Genomic Sci.">
        <title>Non-contiguous finished genome sequence of Bacteroides coprosuis type strain (PC139).</title>
        <authorList>
            <person name="Land M."/>
            <person name="Held B."/>
            <person name="Gronow S."/>
            <person name="Abt B."/>
            <person name="Lucas S."/>
            <person name="Del Rio T.G."/>
            <person name="Nolan M."/>
            <person name="Tice H."/>
            <person name="Cheng J.F."/>
            <person name="Pitluck S."/>
            <person name="Liolios K."/>
            <person name="Pagani I."/>
            <person name="Ivanova N."/>
            <person name="Mavromatis K."/>
            <person name="Mikhailova N."/>
            <person name="Pati A."/>
            <person name="Tapia R."/>
            <person name="Han C."/>
            <person name="Goodwin L."/>
            <person name="Chen A."/>
            <person name="Palaniappan K."/>
            <person name="Hauser L."/>
            <person name="Brambilla E.M."/>
            <person name="Rohde M."/>
            <person name="Goker M."/>
            <person name="Detter J.C."/>
            <person name="Woyke T."/>
            <person name="Bristow J."/>
            <person name="Eisen J.A."/>
            <person name="Markowitz V."/>
            <person name="Hugenholtz P."/>
            <person name="Kyrpides N.C."/>
            <person name="Klenk H.P."/>
            <person name="Lapidus A."/>
        </authorList>
    </citation>
    <scope>NUCLEOTIDE SEQUENCE [LARGE SCALE GENOMIC DNA]</scope>
    <source>
        <strain evidence="1 2">DSM 18011</strain>
    </source>
</reference>
<sequence>MSVVSGLISFTRVLDWDLITSHLYSTKLLIQRLKEGADTPLPDWTIASNQPTIYPRVLSQNTGKRVSIMAGSEKWLYNGIEIDFEADSRFKKISHDDGGVVVPGLEIVQNLASVDNLDTDVITFEAKTKISGVEYDIRSTIDIRLEEMVGEPYDGFIEATEGGVVDDNTPEVVATAVLHKGGAEVSEGVTYKWYRVGRDGINEIKPDPATPNKMKFKDEDIDSEITIKVEFFYNGVNVYNKTRTLSDETDTYYLRVKQEGPQDLRDNDTCKLTPEVYNRVLNQKVGGYIFEYTELDSMLNLVGKETGATYTMTTEKLDKNGGLLNLIINATK</sequence>
<dbReference type="eggNOG" id="ENOG502ZU26">
    <property type="taxonomic scope" value="Bacteria"/>
</dbReference>
<evidence type="ECO:0000313" key="2">
    <source>
        <dbReference type="Proteomes" id="UP000018439"/>
    </source>
</evidence>
<dbReference type="EMBL" id="CM001167">
    <property type="protein sequence ID" value="EGJ72102.1"/>
    <property type="molecule type" value="Genomic_DNA"/>
</dbReference>
<dbReference type="HOGENOM" id="CLU_803693_0_0_10"/>
<dbReference type="STRING" id="679937.Bcop_1923"/>
<proteinExistence type="predicted"/>
<dbReference type="OrthoDB" id="1029816at2"/>
<name>F3ZS81_9BACE</name>
<dbReference type="AlphaFoldDB" id="F3ZS81"/>
<gene>
    <name evidence="1" type="ORF">Bcop_1923</name>
</gene>
<dbReference type="Proteomes" id="UP000018439">
    <property type="component" value="Chromosome"/>
</dbReference>
<accession>F3ZS81</accession>
<evidence type="ECO:0000313" key="1">
    <source>
        <dbReference type="EMBL" id="EGJ72102.1"/>
    </source>
</evidence>
<protein>
    <submittedName>
        <fullName evidence="1">Uncharacterized protein</fullName>
    </submittedName>
</protein>